<dbReference type="InterPro" id="IPR041588">
    <property type="entry name" value="Integrase_H2C2"/>
</dbReference>
<dbReference type="AlphaFoldDB" id="A0A0W0FT10"/>
<name>A0A0W0FT10_MONRR</name>
<sequence length="110" mass="12478">MEISVNDTFLADIKEGYQHDDFCTKLSETVPGVEFQNGLWYVVNHLVIPKWKQLRESLYWLAHNSAGHFGADKCYALLKDSYFWPGIANPSGLISLGYYQMSMVSIASPL</sequence>
<dbReference type="Proteomes" id="UP000054988">
    <property type="component" value="Unassembled WGS sequence"/>
</dbReference>
<accession>A0A0W0FT10</accession>
<organism evidence="2 3">
    <name type="scientific">Moniliophthora roreri</name>
    <name type="common">Frosty pod rot fungus</name>
    <name type="synonym">Monilia roreri</name>
    <dbReference type="NCBI Taxonomy" id="221103"/>
    <lineage>
        <taxon>Eukaryota</taxon>
        <taxon>Fungi</taxon>
        <taxon>Dikarya</taxon>
        <taxon>Basidiomycota</taxon>
        <taxon>Agaricomycotina</taxon>
        <taxon>Agaricomycetes</taxon>
        <taxon>Agaricomycetidae</taxon>
        <taxon>Agaricales</taxon>
        <taxon>Marasmiineae</taxon>
        <taxon>Marasmiaceae</taxon>
        <taxon>Moniliophthora</taxon>
    </lineage>
</organism>
<protein>
    <recommendedName>
        <fullName evidence="1">Integrase zinc-binding domain-containing protein</fullName>
    </recommendedName>
</protein>
<dbReference type="EMBL" id="LATX01001674">
    <property type="protein sequence ID" value="KTB39468.1"/>
    <property type="molecule type" value="Genomic_DNA"/>
</dbReference>
<feature type="domain" description="Integrase zinc-binding" evidence="1">
    <location>
        <begin position="52"/>
        <end position="87"/>
    </location>
</feature>
<dbReference type="Gene3D" id="1.10.340.70">
    <property type="match status" value="1"/>
</dbReference>
<reference evidence="2 3" key="1">
    <citation type="submission" date="2015-12" db="EMBL/GenBank/DDBJ databases">
        <title>Draft genome sequence of Moniliophthora roreri, the causal agent of frosty pod rot of cacao.</title>
        <authorList>
            <person name="Aime M.C."/>
            <person name="Diaz-Valderrama J.R."/>
            <person name="Kijpornyongpan T."/>
            <person name="Phillips-Mora W."/>
        </authorList>
    </citation>
    <scope>NUCLEOTIDE SEQUENCE [LARGE SCALE GENOMIC DNA]</scope>
    <source>
        <strain evidence="2 3">MCA 2952</strain>
    </source>
</reference>
<dbReference type="Pfam" id="PF17921">
    <property type="entry name" value="Integrase_H2C2"/>
    <property type="match status" value="1"/>
</dbReference>
<comment type="caution">
    <text evidence="2">The sequence shown here is derived from an EMBL/GenBank/DDBJ whole genome shotgun (WGS) entry which is preliminary data.</text>
</comment>
<gene>
    <name evidence="2" type="ORF">WG66_7946</name>
</gene>
<evidence type="ECO:0000313" key="3">
    <source>
        <dbReference type="Proteomes" id="UP000054988"/>
    </source>
</evidence>
<evidence type="ECO:0000259" key="1">
    <source>
        <dbReference type="Pfam" id="PF17921"/>
    </source>
</evidence>
<proteinExistence type="predicted"/>
<evidence type="ECO:0000313" key="2">
    <source>
        <dbReference type="EMBL" id="KTB39468.1"/>
    </source>
</evidence>